<dbReference type="PANTHER" id="PTHR35294">
    <property type="entry name" value="UBIQUITIN-ASSOCIATED/TRANSLATION ELONGATION FACTOR EF1B PROTEIN"/>
    <property type="match status" value="1"/>
</dbReference>
<dbReference type="PANTHER" id="PTHR35294:SF4">
    <property type="entry name" value="UBA DOMAIN-CONTAINING PROTEIN"/>
    <property type="match status" value="1"/>
</dbReference>
<organism evidence="3">
    <name type="scientific">Populus alba</name>
    <name type="common">White poplar</name>
    <dbReference type="NCBI Taxonomy" id="43335"/>
    <lineage>
        <taxon>Eukaryota</taxon>
        <taxon>Viridiplantae</taxon>
        <taxon>Streptophyta</taxon>
        <taxon>Embryophyta</taxon>
        <taxon>Tracheophyta</taxon>
        <taxon>Spermatophyta</taxon>
        <taxon>Magnoliopsida</taxon>
        <taxon>eudicotyledons</taxon>
        <taxon>Gunneridae</taxon>
        <taxon>Pentapetalae</taxon>
        <taxon>rosids</taxon>
        <taxon>fabids</taxon>
        <taxon>Malpighiales</taxon>
        <taxon>Salicaceae</taxon>
        <taxon>Saliceae</taxon>
        <taxon>Populus</taxon>
    </lineage>
</organism>
<reference evidence="3" key="1">
    <citation type="submission" date="2018-10" db="EMBL/GenBank/DDBJ databases">
        <title>Population genomic analysis revealed the cold adaptation of white poplar.</title>
        <authorList>
            <person name="Liu Y.-J."/>
        </authorList>
    </citation>
    <scope>NUCLEOTIDE SEQUENCE [LARGE SCALE GENOMIC DNA]</scope>
    <source>
        <strain evidence="3">PAL-ZL1</strain>
    </source>
</reference>
<feature type="compositionally biased region" description="Polar residues" evidence="1">
    <location>
        <begin position="86"/>
        <end position="105"/>
    </location>
</feature>
<sequence>MSPASNSKTKSKDNTSAKSAIEQPKASMKSSGSTNSITGNPANAYNPISGTFHTLEKPAAAAAAFPPLHDNGRFRNIDDTDEHSSSPHGTVSEYDSVSNNGSCSGESEDIKEKIINSTRQETIPGLDSDRREKIRQRNEKKHQRQRERRAQELHDQCSGYLMSRKLDRLSQQLVAMGFSHERAILALMLNEGSVEESVNWLVEGSEEEAQKDSKLESGGNLKIDINEELAQISAIEMRYKCSKHEVERAVIACEGDLVKAEETLQPQKQEPPATPPRQEYTANTNNLRRLHEKPVPVTSVTAQQRMNERDFNYKTAIPVPTYSEPGSRNLQPLNQPKPLADKRWGATGSSPAFSSSMGPSMQVAPPSTKLDVQLGFTEGVGTTGLSPAFSSSMGPSMQVAPPSTKLDVQLGFTEGVGTTGSSPAFSSSMGPSMQVAPRSTKLNVQLGFTGSERKNVQQIVREPVSPQSMNAKQNTVPYASATPSVTAGWYSNNVPGVEHMRSNVKLLSNQSTGSLGLVNQSSQQFYHPVSYKQNPFPYSGPVNYTSNGLGGTRSPSLTVLSQLQGSYGKTTASLPSLAAPSSLGLFTGWGSAGTLGSSHVDWNTGGLMSEFDYTSIDWTLDSSMLSSKSNGLWLGLSSLLRNTSSTRTSSTNGSFLSGLRDSGVAKETSSSAGSREWTSPFAGKDMFSLPRQFVTSPSP</sequence>
<feature type="compositionally biased region" description="Polar residues" evidence="1">
    <location>
        <begin position="28"/>
        <end position="50"/>
    </location>
</feature>
<feature type="compositionally biased region" description="Basic and acidic residues" evidence="1">
    <location>
        <begin position="127"/>
        <end position="137"/>
    </location>
</feature>
<gene>
    <name evidence="3" type="ORF">D5086_0000101230</name>
</gene>
<feature type="region of interest" description="Disordered" evidence="1">
    <location>
        <begin position="660"/>
        <end position="683"/>
    </location>
</feature>
<feature type="region of interest" description="Disordered" evidence="1">
    <location>
        <begin position="63"/>
        <end position="152"/>
    </location>
</feature>
<dbReference type="SUPFAM" id="SSF46934">
    <property type="entry name" value="UBA-like"/>
    <property type="match status" value="1"/>
</dbReference>
<name>A0A4U5QEA8_POPAL</name>
<comment type="caution">
    <text evidence="3">The sequence shown here is derived from an EMBL/GenBank/DDBJ whole genome shotgun (WGS) entry which is preliminary data.</text>
</comment>
<feature type="domain" description="UBA" evidence="2">
    <location>
        <begin position="165"/>
        <end position="204"/>
    </location>
</feature>
<feature type="compositionally biased region" description="Basic and acidic residues" evidence="1">
    <location>
        <begin position="70"/>
        <end position="85"/>
    </location>
</feature>
<feature type="compositionally biased region" description="Basic residues" evidence="1">
    <location>
        <begin position="138"/>
        <end position="147"/>
    </location>
</feature>
<dbReference type="AlphaFoldDB" id="A0A4U5QEA8"/>
<evidence type="ECO:0000259" key="2">
    <source>
        <dbReference type="PROSITE" id="PS50030"/>
    </source>
</evidence>
<dbReference type="Pfam" id="PF22562">
    <property type="entry name" value="UBA_7"/>
    <property type="match status" value="1"/>
</dbReference>
<dbReference type="PROSITE" id="PS50030">
    <property type="entry name" value="UBA"/>
    <property type="match status" value="1"/>
</dbReference>
<proteinExistence type="predicted"/>
<accession>A0A4U5QEA8</accession>
<dbReference type="EMBL" id="RCHU01000292">
    <property type="protein sequence ID" value="TKS08824.1"/>
    <property type="molecule type" value="Genomic_DNA"/>
</dbReference>
<evidence type="ECO:0000256" key="1">
    <source>
        <dbReference type="SAM" id="MobiDB-lite"/>
    </source>
</evidence>
<feature type="region of interest" description="Disordered" evidence="1">
    <location>
        <begin position="1"/>
        <end position="50"/>
    </location>
</feature>
<protein>
    <recommendedName>
        <fullName evidence="2">UBA domain-containing protein</fullName>
    </recommendedName>
</protein>
<dbReference type="InterPro" id="IPR009060">
    <property type="entry name" value="UBA-like_sf"/>
</dbReference>
<evidence type="ECO:0000313" key="3">
    <source>
        <dbReference type="EMBL" id="TKS08824.1"/>
    </source>
</evidence>
<dbReference type="Gene3D" id="1.10.8.10">
    <property type="entry name" value="DNA helicase RuvA subunit, C-terminal domain"/>
    <property type="match status" value="1"/>
</dbReference>
<dbReference type="InterPro" id="IPR015940">
    <property type="entry name" value="UBA"/>
</dbReference>
<feature type="compositionally biased region" description="Polar residues" evidence="1">
    <location>
        <begin position="667"/>
        <end position="677"/>
    </location>
</feature>
<dbReference type="STRING" id="43335.A0A4U5QEA8"/>
<dbReference type="InterPro" id="IPR041969">
    <property type="entry name" value="VP13D_UBA"/>
</dbReference>
<dbReference type="CDD" id="cd14306">
    <property type="entry name" value="UBA_VP13D"/>
    <property type="match status" value="1"/>
</dbReference>